<dbReference type="PANTHER" id="PTHR37946:SF1">
    <property type="entry name" value="SLL1969 PROTEIN"/>
    <property type="match status" value="1"/>
</dbReference>
<gene>
    <name evidence="2" type="ORF">ACFS5P_17065</name>
</gene>
<evidence type="ECO:0000259" key="1">
    <source>
        <dbReference type="Pfam" id="PF07819"/>
    </source>
</evidence>
<dbReference type="Gene3D" id="3.40.50.1820">
    <property type="entry name" value="alpha/beta hydrolase"/>
    <property type="match status" value="1"/>
</dbReference>
<dbReference type="RefSeq" id="WP_204730493.1">
    <property type="nucleotide sequence ID" value="NZ_JAFBDK010000018.1"/>
</dbReference>
<sequence length="212" mass="23878">MDNKVFLIHGFNKTASDMYPLERYLGQMGYNCINLSFQLKFHSFEEAAIILSAHLKEKIRNGEKVFLIGHSTGGIVIRKVLTDPACAKKVARVVLIATPNQGSGLAGIAHFIRPFTFVYKTLLSITPAFIGKYQFGRSNVEIGAIAGDRAGLLLGKVLRQRNDGRVETSSVWMPELKDYLILPYHHKQIHHRPEIAKLIHHFLQNGCFIKHT</sequence>
<dbReference type="InterPro" id="IPR012908">
    <property type="entry name" value="PGAP1-ab_dom-like"/>
</dbReference>
<dbReference type="Pfam" id="PF07819">
    <property type="entry name" value="PGAP1"/>
    <property type="match status" value="1"/>
</dbReference>
<organism evidence="2 3">
    <name type="scientific">Jeotgalibacillus terrae</name>
    <dbReference type="NCBI Taxonomy" id="587735"/>
    <lineage>
        <taxon>Bacteria</taxon>
        <taxon>Bacillati</taxon>
        <taxon>Bacillota</taxon>
        <taxon>Bacilli</taxon>
        <taxon>Bacillales</taxon>
        <taxon>Caryophanaceae</taxon>
        <taxon>Jeotgalibacillus</taxon>
    </lineage>
</organism>
<proteinExistence type="predicted"/>
<dbReference type="SUPFAM" id="SSF53474">
    <property type="entry name" value="alpha/beta-Hydrolases"/>
    <property type="match status" value="1"/>
</dbReference>
<name>A0ABW5ZM33_9BACL</name>
<feature type="domain" description="GPI inositol-deacylase PGAP1-like alpha/beta" evidence="1">
    <location>
        <begin position="50"/>
        <end position="105"/>
    </location>
</feature>
<evidence type="ECO:0000313" key="3">
    <source>
        <dbReference type="Proteomes" id="UP001597561"/>
    </source>
</evidence>
<dbReference type="InterPro" id="IPR029058">
    <property type="entry name" value="AB_hydrolase_fold"/>
</dbReference>
<dbReference type="EMBL" id="JBHUPG010000033">
    <property type="protein sequence ID" value="MFD2913602.1"/>
    <property type="molecule type" value="Genomic_DNA"/>
</dbReference>
<dbReference type="GO" id="GO:0016787">
    <property type="term" value="F:hydrolase activity"/>
    <property type="evidence" value="ECO:0007669"/>
    <property type="project" value="UniProtKB-KW"/>
</dbReference>
<dbReference type="Proteomes" id="UP001597561">
    <property type="component" value="Unassembled WGS sequence"/>
</dbReference>
<protein>
    <submittedName>
        <fullName evidence="2">Lipase family alpha/beta hydrolase</fullName>
    </submittedName>
</protein>
<dbReference type="PANTHER" id="PTHR37946">
    <property type="entry name" value="SLL1969 PROTEIN"/>
    <property type="match status" value="1"/>
</dbReference>
<evidence type="ECO:0000313" key="2">
    <source>
        <dbReference type="EMBL" id="MFD2913602.1"/>
    </source>
</evidence>
<comment type="caution">
    <text evidence="2">The sequence shown here is derived from an EMBL/GenBank/DDBJ whole genome shotgun (WGS) entry which is preliminary data.</text>
</comment>
<accession>A0ABW5ZM33</accession>
<reference evidence="3" key="1">
    <citation type="journal article" date="2019" name="Int. J. Syst. Evol. Microbiol.">
        <title>The Global Catalogue of Microorganisms (GCM) 10K type strain sequencing project: providing services to taxonomists for standard genome sequencing and annotation.</title>
        <authorList>
            <consortium name="The Broad Institute Genomics Platform"/>
            <consortium name="The Broad Institute Genome Sequencing Center for Infectious Disease"/>
            <person name="Wu L."/>
            <person name="Ma J."/>
        </authorList>
    </citation>
    <scope>NUCLEOTIDE SEQUENCE [LARGE SCALE GENOMIC DNA]</scope>
    <source>
        <strain evidence="3">KCTC 13528</strain>
    </source>
</reference>
<keyword evidence="3" id="KW-1185">Reference proteome</keyword>
<keyword evidence="2" id="KW-0378">Hydrolase</keyword>